<dbReference type="SUPFAM" id="SSF55846">
    <property type="entry name" value="N-acetylmuramoyl-L-alanine amidase-like"/>
    <property type="match status" value="1"/>
</dbReference>
<evidence type="ECO:0000256" key="9">
    <source>
        <dbReference type="ARBA" id="ARBA00022833"/>
    </source>
</evidence>
<dbReference type="PANTHER" id="PTHR30417:SF4">
    <property type="entry name" value="1,6-ANHYDRO-N-ACETYLMURAMYL-L-ALANINE AMIDASE AMPD"/>
    <property type="match status" value="1"/>
</dbReference>
<dbReference type="SMART" id="SM00644">
    <property type="entry name" value="Ami_2"/>
    <property type="match status" value="1"/>
</dbReference>
<comment type="cofactor">
    <cofactor evidence="2">
        <name>Zn(2+)</name>
        <dbReference type="ChEBI" id="CHEBI:29105"/>
    </cofactor>
</comment>
<proteinExistence type="inferred from homology"/>
<evidence type="ECO:0000256" key="7">
    <source>
        <dbReference type="ARBA" id="ARBA00022723"/>
    </source>
</evidence>
<dbReference type="CDD" id="cd06583">
    <property type="entry name" value="PGRP"/>
    <property type="match status" value="1"/>
</dbReference>
<sequence length="234" mass="26037">MVIYAKLASSENGQLSEQCLNDSSNPADVFDAPWAQQQREYSSVFRIVDHRLQPAQWCPSPNYGERPAGAEVSLLVLHNISLPPGQFGGGHIQAFFQNQLPPEKHPYFQQIASLQVSAHLLIERDGQLTQFVAFDRRAWHAGVSSFAGRADCNDFSIGIELEGCDDQAYSDAQYQQLALLIPLLQAHYPIAGRIVGHEHIAPGRKTDPGPAFDWRRLANELQLPLLPATDWEVV</sequence>
<evidence type="ECO:0000256" key="1">
    <source>
        <dbReference type="ARBA" id="ARBA00001561"/>
    </source>
</evidence>
<evidence type="ECO:0000256" key="6">
    <source>
        <dbReference type="ARBA" id="ARBA00022490"/>
    </source>
</evidence>
<dbReference type="AlphaFoldDB" id="A0A222FKB5"/>
<organism evidence="14 15">
    <name type="scientific">Bacterioplanes sanyensis</name>
    <dbReference type="NCBI Taxonomy" id="1249553"/>
    <lineage>
        <taxon>Bacteria</taxon>
        <taxon>Pseudomonadati</taxon>
        <taxon>Pseudomonadota</taxon>
        <taxon>Gammaproteobacteria</taxon>
        <taxon>Oceanospirillales</taxon>
        <taxon>Oceanospirillaceae</taxon>
        <taxon>Bacterioplanes</taxon>
    </lineage>
</organism>
<evidence type="ECO:0000256" key="3">
    <source>
        <dbReference type="ARBA" id="ARBA00004496"/>
    </source>
</evidence>
<dbReference type="EMBL" id="CP022530">
    <property type="protein sequence ID" value="ASP38954.1"/>
    <property type="molecule type" value="Genomic_DNA"/>
</dbReference>
<dbReference type="GO" id="GO:0008745">
    <property type="term" value="F:N-acetylmuramoyl-L-alanine amidase activity"/>
    <property type="evidence" value="ECO:0007669"/>
    <property type="project" value="UniProtKB-EC"/>
</dbReference>
<gene>
    <name evidence="14" type="ORF">CHH28_09790</name>
</gene>
<keyword evidence="6" id="KW-0963">Cytoplasm</keyword>
<protein>
    <recommendedName>
        <fullName evidence="11">1,6-anhydro-N-acetylmuramyl-L-alanine amidase AmpD</fullName>
        <ecNumber evidence="5">3.5.1.28</ecNumber>
    </recommendedName>
    <alternativeName>
        <fullName evidence="12">N-acetylmuramoyl-L-alanine amidase</fullName>
    </alternativeName>
</protein>
<keyword evidence="15" id="KW-1185">Reference proteome</keyword>
<evidence type="ECO:0000256" key="5">
    <source>
        <dbReference type="ARBA" id="ARBA00011901"/>
    </source>
</evidence>
<dbReference type="Gene3D" id="3.40.80.10">
    <property type="entry name" value="Peptidoglycan recognition protein-like"/>
    <property type="match status" value="1"/>
</dbReference>
<keyword evidence="7" id="KW-0479">Metal-binding</keyword>
<evidence type="ECO:0000256" key="4">
    <source>
        <dbReference type="ARBA" id="ARBA00007553"/>
    </source>
</evidence>
<evidence type="ECO:0000256" key="2">
    <source>
        <dbReference type="ARBA" id="ARBA00001947"/>
    </source>
</evidence>
<dbReference type="NCBIfam" id="NF008758">
    <property type="entry name" value="PRK11789.1"/>
    <property type="match status" value="1"/>
</dbReference>
<evidence type="ECO:0000256" key="8">
    <source>
        <dbReference type="ARBA" id="ARBA00022801"/>
    </source>
</evidence>
<dbReference type="GO" id="GO:0071555">
    <property type="term" value="P:cell wall organization"/>
    <property type="evidence" value="ECO:0007669"/>
    <property type="project" value="UniProtKB-KW"/>
</dbReference>
<evidence type="ECO:0000256" key="12">
    <source>
        <dbReference type="ARBA" id="ARBA00042615"/>
    </source>
</evidence>
<dbReference type="InterPro" id="IPR036505">
    <property type="entry name" value="Amidase/PGRP_sf"/>
</dbReference>
<dbReference type="OrthoDB" id="9794842at2"/>
<name>A0A222FKB5_9GAMM</name>
<accession>A0A222FKB5</accession>
<dbReference type="InterPro" id="IPR002502">
    <property type="entry name" value="Amidase_domain"/>
</dbReference>
<dbReference type="EC" id="3.5.1.28" evidence="5"/>
<evidence type="ECO:0000256" key="11">
    <source>
        <dbReference type="ARBA" id="ARBA00039257"/>
    </source>
</evidence>
<dbReference type="KEGG" id="bsan:CHH28_09790"/>
<dbReference type="GO" id="GO:0009254">
    <property type="term" value="P:peptidoglycan turnover"/>
    <property type="evidence" value="ECO:0007669"/>
    <property type="project" value="TreeGrafter"/>
</dbReference>
<evidence type="ECO:0000313" key="14">
    <source>
        <dbReference type="EMBL" id="ASP38954.1"/>
    </source>
</evidence>
<dbReference type="PANTHER" id="PTHR30417">
    <property type="entry name" value="N-ACETYLMURAMOYL-L-ALANINE AMIDASE AMID"/>
    <property type="match status" value="1"/>
</dbReference>
<evidence type="ECO:0000313" key="15">
    <source>
        <dbReference type="Proteomes" id="UP000202440"/>
    </source>
</evidence>
<comment type="catalytic activity">
    <reaction evidence="1">
        <text>Hydrolyzes the link between N-acetylmuramoyl residues and L-amino acid residues in certain cell-wall glycopeptides.</text>
        <dbReference type="EC" id="3.5.1.28"/>
    </reaction>
</comment>
<keyword evidence="8" id="KW-0378">Hydrolase</keyword>
<keyword evidence="10" id="KW-0961">Cell wall biogenesis/degradation</keyword>
<dbReference type="Proteomes" id="UP000202440">
    <property type="component" value="Chromosome"/>
</dbReference>
<feature type="domain" description="N-acetylmuramoyl-L-alanine amidase" evidence="13">
    <location>
        <begin position="60"/>
        <end position="209"/>
    </location>
</feature>
<comment type="subcellular location">
    <subcellularLocation>
        <location evidence="3">Cytoplasm</location>
    </subcellularLocation>
</comment>
<dbReference type="GO" id="GO:0009253">
    <property type="term" value="P:peptidoglycan catabolic process"/>
    <property type="evidence" value="ECO:0007669"/>
    <property type="project" value="InterPro"/>
</dbReference>
<keyword evidence="9" id="KW-0862">Zinc</keyword>
<dbReference type="Pfam" id="PF01510">
    <property type="entry name" value="Amidase_2"/>
    <property type="match status" value="1"/>
</dbReference>
<reference evidence="14 15" key="1">
    <citation type="submission" date="2017-07" db="EMBL/GenBank/DDBJ databases">
        <title>Annotated genome sequence of Bacterioplanes sanyensis isolated from Red Sea.</title>
        <authorList>
            <person name="Rehman Z.U."/>
        </authorList>
    </citation>
    <scope>NUCLEOTIDE SEQUENCE [LARGE SCALE GENOMIC DNA]</scope>
    <source>
        <strain evidence="14 15">NV9</strain>
    </source>
</reference>
<dbReference type="GO" id="GO:0046872">
    <property type="term" value="F:metal ion binding"/>
    <property type="evidence" value="ECO:0007669"/>
    <property type="project" value="UniProtKB-KW"/>
</dbReference>
<comment type="similarity">
    <text evidence="4">Belongs to the N-acetylmuramoyl-L-alanine amidase 2 family.</text>
</comment>
<evidence type="ECO:0000259" key="13">
    <source>
        <dbReference type="SMART" id="SM00644"/>
    </source>
</evidence>
<evidence type="ECO:0000256" key="10">
    <source>
        <dbReference type="ARBA" id="ARBA00023316"/>
    </source>
</evidence>
<dbReference type="InterPro" id="IPR051206">
    <property type="entry name" value="NAMLAA_amidase_2"/>
</dbReference>
<dbReference type="GO" id="GO:0005737">
    <property type="term" value="C:cytoplasm"/>
    <property type="evidence" value="ECO:0007669"/>
    <property type="project" value="UniProtKB-SubCell"/>
</dbReference>